<reference evidence="2" key="1">
    <citation type="journal article" date="2023" name="Plant J.">
        <title>Genome sequences and population genomics provide insights into the demographic history, inbreeding, and mutation load of two 'living fossil' tree species of Dipteronia.</title>
        <authorList>
            <person name="Feng Y."/>
            <person name="Comes H.P."/>
            <person name="Chen J."/>
            <person name="Zhu S."/>
            <person name="Lu R."/>
            <person name="Zhang X."/>
            <person name="Li P."/>
            <person name="Qiu J."/>
            <person name="Olsen K.M."/>
            <person name="Qiu Y."/>
        </authorList>
    </citation>
    <scope>NUCLEOTIDE SEQUENCE</scope>
    <source>
        <strain evidence="2">NBL</strain>
    </source>
</reference>
<dbReference type="Proteomes" id="UP001281410">
    <property type="component" value="Unassembled WGS sequence"/>
</dbReference>
<dbReference type="AlphaFoldDB" id="A0AAD9ZX42"/>
<evidence type="ECO:0000313" key="3">
    <source>
        <dbReference type="Proteomes" id="UP001281410"/>
    </source>
</evidence>
<evidence type="ECO:0000313" key="2">
    <source>
        <dbReference type="EMBL" id="KAK3194219.1"/>
    </source>
</evidence>
<feature type="region of interest" description="Disordered" evidence="1">
    <location>
        <begin position="47"/>
        <end position="89"/>
    </location>
</feature>
<feature type="compositionally biased region" description="Low complexity" evidence="1">
    <location>
        <begin position="71"/>
        <end position="82"/>
    </location>
</feature>
<accession>A0AAD9ZX42</accession>
<organism evidence="2 3">
    <name type="scientific">Dipteronia sinensis</name>
    <dbReference type="NCBI Taxonomy" id="43782"/>
    <lineage>
        <taxon>Eukaryota</taxon>
        <taxon>Viridiplantae</taxon>
        <taxon>Streptophyta</taxon>
        <taxon>Embryophyta</taxon>
        <taxon>Tracheophyta</taxon>
        <taxon>Spermatophyta</taxon>
        <taxon>Magnoliopsida</taxon>
        <taxon>eudicotyledons</taxon>
        <taxon>Gunneridae</taxon>
        <taxon>Pentapetalae</taxon>
        <taxon>rosids</taxon>
        <taxon>malvids</taxon>
        <taxon>Sapindales</taxon>
        <taxon>Sapindaceae</taxon>
        <taxon>Hippocastanoideae</taxon>
        <taxon>Acereae</taxon>
        <taxon>Dipteronia</taxon>
    </lineage>
</organism>
<gene>
    <name evidence="2" type="ORF">Dsin_025529</name>
</gene>
<name>A0AAD9ZX42_9ROSI</name>
<sequence length="192" mass="22021">MVRLKEHSLMQLVEFSRDCRLAFFPFAFQKNPYKLTVLNINSDGSRRGGPLHKVSAAGRSKKGEGGNEIPQLSDGNGSSSNQDSKRERLRARRRSEYLWDMATFHSKDYVPEALPSIFSLYHFLTQMLVTVKGGVISKWRREDAPQKEEEIQNNEPVADRKLTQLPSNFVKTEEVSHTISINPKWQSPRTEE</sequence>
<dbReference type="EMBL" id="JANJYJ010000008">
    <property type="protein sequence ID" value="KAK3194219.1"/>
    <property type="molecule type" value="Genomic_DNA"/>
</dbReference>
<keyword evidence="3" id="KW-1185">Reference proteome</keyword>
<comment type="caution">
    <text evidence="2">The sequence shown here is derived from an EMBL/GenBank/DDBJ whole genome shotgun (WGS) entry which is preliminary data.</text>
</comment>
<proteinExistence type="predicted"/>
<protein>
    <submittedName>
        <fullName evidence="2">Uncharacterized protein</fullName>
    </submittedName>
</protein>
<evidence type="ECO:0000256" key="1">
    <source>
        <dbReference type="SAM" id="MobiDB-lite"/>
    </source>
</evidence>